<feature type="region of interest" description="Disordered" evidence="1">
    <location>
        <begin position="756"/>
        <end position="1073"/>
    </location>
</feature>
<feature type="domain" description="Protein kinase" evidence="2">
    <location>
        <begin position="1149"/>
        <end position="1413"/>
    </location>
</feature>
<feature type="region of interest" description="Disordered" evidence="1">
    <location>
        <begin position="278"/>
        <end position="297"/>
    </location>
</feature>
<dbReference type="PANTHER" id="PTHR23257">
    <property type="entry name" value="SERINE-THREONINE PROTEIN KINASE"/>
    <property type="match status" value="1"/>
</dbReference>
<feature type="region of interest" description="Disordered" evidence="1">
    <location>
        <begin position="188"/>
        <end position="250"/>
    </location>
</feature>
<dbReference type="PROSITE" id="PS50011">
    <property type="entry name" value="PROTEIN_KINASE_DOM"/>
    <property type="match status" value="1"/>
</dbReference>
<dbReference type="SUPFAM" id="SSF56112">
    <property type="entry name" value="Protein kinase-like (PK-like)"/>
    <property type="match status" value="2"/>
</dbReference>
<dbReference type="InterPro" id="IPR050167">
    <property type="entry name" value="Ser_Thr_protein_kinase"/>
</dbReference>
<accession>A0ABR2JD74</accession>
<comment type="caution">
    <text evidence="3">The sequence shown here is derived from an EMBL/GenBank/DDBJ whole genome shotgun (WGS) entry which is preliminary data.</text>
</comment>
<dbReference type="InterPro" id="IPR000719">
    <property type="entry name" value="Prot_kinase_dom"/>
</dbReference>
<dbReference type="PANTHER" id="PTHR23257:SF963">
    <property type="entry name" value="AT08303P"/>
    <property type="match status" value="1"/>
</dbReference>
<reference evidence="3 4" key="1">
    <citation type="submission" date="2024-04" db="EMBL/GenBank/DDBJ databases">
        <title>Tritrichomonas musculus Genome.</title>
        <authorList>
            <person name="Alves-Ferreira E."/>
            <person name="Grigg M."/>
            <person name="Lorenzi H."/>
            <person name="Galac M."/>
        </authorList>
    </citation>
    <scope>NUCLEOTIDE SEQUENCE [LARGE SCALE GENOMIC DNA]</scope>
    <source>
        <strain evidence="3 4">EAF2021</strain>
    </source>
</reference>
<dbReference type="Pfam" id="PF07714">
    <property type="entry name" value="PK_Tyr_Ser-Thr"/>
    <property type="match status" value="1"/>
</dbReference>
<evidence type="ECO:0000256" key="1">
    <source>
        <dbReference type="SAM" id="MobiDB-lite"/>
    </source>
</evidence>
<evidence type="ECO:0000313" key="3">
    <source>
        <dbReference type="EMBL" id="KAK8875893.1"/>
    </source>
</evidence>
<dbReference type="EMBL" id="JAPFFF010000012">
    <property type="protein sequence ID" value="KAK8875893.1"/>
    <property type="molecule type" value="Genomic_DNA"/>
</dbReference>
<keyword evidence="4" id="KW-1185">Reference proteome</keyword>
<name>A0ABR2JD74_9EUKA</name>
<dbReference type="InterPro" id="IPR001245">
    <property type="entry name" value="Ser-Thr/Tyr_kinase_cat_dom"/>
</dbReference>
<dbReference type="Proteomes" id="UP001470230">
    <property type="component" value="Unassembled WGS sequence"/>
</dbReference>
<dbReference type="Gene3D" id="1.10.510.10">
    <property type="entry name" value="Transferase(Phosphotransferase) domain 1"/>
    <property type="match status" value="2"/>
</dbReference>
<protein>
    <recommendedName>
        <fullName evidence="2">Protein kinase domain-containing protein</fullName>
    </recommendedName>
</protein>
<sequence length="1969" mass="228448">MEESFLLLQSKTSYILEHSDAYLKSPKDNLEIKILCQMLNSAYSKLKFNQKCPYIFNAEDNNINNNQLFTKIKNIISGQSEFFIYTDIINGNLLYLKSLLLEKCCIINIDDILNNIFSYIKLDLESNSADNTNQNSNEESIKNNIKGINDAFNKIINLINIFNAFRSKILLSLQNKYQEIAKLEDRIQDQKNDESQDKKDDESQDKKEDESQDKKEDESQDKKEDESQDKKEDESQDKKDDEDLDKKDGNKFDIQCHFEQKVSSLSNEISKMMSKIDQIKKKNQDSESQPESKTNHQQVSFDGNSFFFSRHKSILDEFASLFTNEQQFIFNLALLRSYSEIQSFLIDEKIITSSCPAICSIEHLFDAIQRNWKKYYLDYIVKIILKHLFSQDLIIHHCNTKFENFGITFNKYTLKCDNDLKFFLEKKHEKQIIMESNSKFIVHTKTKAGTQIEIDLIPYFPCGSLISLVNSKPEERINFTFVDKVVIILEIATALKDLHWHCRYHGNLCSDFIFINSSKDAYLSCFCCDQNNDDFEFKKLNDIYSFGALMIVILTEKIISFNEFISSCNFRMNDDQGNCMVGMKEIINRCMMEKREERYQSFNELIDAIHSLSIYEKNKEEIEFRISKADDAASYECSISDLLESCWHGQSNEIIELFLDKYHEICSCKKTKRKHLENIVSKTISFIDFDINSFLFNLSNLKNPVDSSLFLCVIKSFYKYYYKYVLKSEKNDLIMNFLSTIVDNPNSNSKDKVVYNPNSSFEDKVVDNSNSNSKDKVVDNSNPNSKDKVVDNSNSNSKDKVVDNSNSNSKDKVVDNSNSNSKDKVVDNSNSNSKDKVVDNSNSNSKDKVVDNSNSNSKDKVVDNSNSNSKDKVVDNSNPNSKDKVVDNSNPNSKDKVVDNSNPNSKDKVVDYSNPNSKDKVVDYSNPNSKDKVVDNSNPNSKDKVVDNSNSNSKDKVVDNSNPNSKDKVVDYSNSNSKDKVVDNSNSNSKDKVVDNSNPNSKDKVVDNSNPNSKDKVVDNSNPNSKDKVVDYSNPNSKDKVVDYSNPNSKDKVVDYSNPNSKDKVVDNSNSNSKDKVVDYSNSSFIAKINKIQQDKKYYLFDYLAHLILTSILDQEKFSIGQEYQKVLKQTENSNNDDFVSNKESKCFIDICQELNFGRICASYELVIDNNMKLYLRKTFNGNVNEKSIKHEQEILNQNLSPFIVRPLKTNANEIILPYFPIGSLESIFIETQSSQRTIEFTLVDKFVIILEIATALNDLHEKEQYHGNLCSDFIFINSSKDAYLGGFCYDRETENESTKIPHPIMYRAPETDNEQMELSDVYSFGVLMHEILTNKSLPCRFKNNTRDQFLEIKNGDYFKFLFSKSDGNEFFDEKNGIEEMKEIIEKCMKIDKKDRFQSFNELIQKVREVNFYNRNKDEIEFRLSKAVKSEDYQCNISDLFESYYRGQESSKDDIENIIKKYNEITSKDDKNLELYNENLVEKMFVAFDIKPNQVGPDYSEYFKDIFDIIIEKCIRLKEKANNMIIDMDNPLLSLSIELNRNAGPTIPICSLQSFIDNIQKEKYGEYLLMWLYLIAKELSILHSYNLFYGDLSFNKICLYYNSSLKMLVPSIILSYSYCKSRSYNRECNCNDKIDKLQMKDIKKFKEIVKHYLKEGIFDVIKDVETMNEIIYFLYNFIKNNNAGKNIIKNCGFSFDDYSSFKMTYSSMKDTFKLILDNYSFKGLTINFVSIYNVIFNYLEKAQENMNRQILCNFPVIECSDQKPNDIQSLIDGININCISLYKSISNTESENNDIDIATTDNYITISKKKKEKTEDSFTKLYSFELINYSNQKITFTKTKMIPKLHEKIVDLYFDCNNETGQRSFKFLIQRILLRLNPYMHYRINIDVTKHASERICLMDDKKIRNFIQKCSKIANIKLTEIGEVDIIKINRRSSEELSETNITRFTFEVLPNENWDTTSSSKKKHKNS</sequence>
<feature type="compositionally biased region" description="Polar residues" evidence="1">
    <location>
        <begin position="286"/>
        <end position="297"/>
    </location>
</feature>
<dbReference type="InterPro" id="IPR011009">
    <property type="entry name" value="Kinase-like_dom_sf"/>
</dbReference>
<proteinExistence type="predicted"/>
<dbReference type="SMART" id="SM00220">
    <property type="entry name" value="S_TKc"/>
    <property type="match status" value="1"/>
</dbReference>
<evidence type="ECO:0000259" key="2">
    <source>
        <dbReference type="PROSITE" id="PS50011"/>
    </source>
</evidence>
<evidence type="ECO:0000313" key="4">
    <source>
        <dbReference type="Proteomes" id="UP001470230"/>
    </source>
</evidence>
<organism evidence="3 4">
    <name type="scientific">Tritrichomonas musculus</name>
    <dbReference type="NCBI Taxonomy" id="1915356"/>
    <lineage>
        <taxon>Eukaryota</taxon>
        <taxon>Metamonada</taxon>
        <taxon>Parabasalia</taxon>
        <taxon>Tritrichomonadida</taxon>
        <taxon>Tritrichomonadidae</taxon>
        <taxon>Tritrichomonas</taxon>
    </lineage>
</organism>
<gene>
    <name evidence="3" type="ORF">M9Y10_006069</name>
</gene>